<dbReference type="EMBL" id="SJKB01000001">
    <property type="protein sequence ID" value="TCC65685.1"/>
    <property type="molecule type" value="Genomic_DNA"/>
</dbReference>
<gene>
    <name evidence="1" type="ORF">E0H73_01740</name>
</gene>
<dbReference type="OrthoDB" id="5379188at2"/>
<accession>A0A4R0L9U5</accession>
<keyword evidence="2" id="KW-1185">Reference proteome</keyword>
<evidence type="ECO:0000313" key="1">
    <source>
        <dbReference type="EMBL" id="TCC65685.1"/>
    </source>
</evidence>
<protein>
    <recommendedName>
        <fullName evidence="3">NACHT domain-containing protein</fullName>
    </recommendedName>
</protein>
<evidence type="ECO:0000313" key="2">
    <source>
        <dbReference type="Proteomes" id="UP000291144"/>
    </source>
</evidence>
<dbReference type="RefSeq" id="WP_131350284.1">
    <property type="nucleotide sequence ID" value="NZ_SJKB01000001.1"/>
</dbReference>
<sequence>MTCTISLLNQQLGAVVRHLGGTKLDYRFDSFNPRSFEQLIQGLCVQILSPGITPFGDGRDGGREATFEGAVNYQTDGSPWDGYGVIQAKFLQRPLGTDKDGPWAITQLRSELAEYEKSDSERRLPEYYIFATNATLSAVQDVGTKDLAFAELRAFAERHGLKGFDVWDYDKLRILLDGQPELRSTYVAWLTPGDVISAALSQLQGFEVDFDRLMIKLLQRELVDNQFARLEQAGDSADARVPLASVFVDIPFARAHSSMDTDVEPDGLVVAEIYENAQLKLDPATLAAGGVRTAKDRFVLIGGPGQGKTTVAQFMCQLFRASLVRDVPRERLTHEVRMALRAFEQQLADQGPEVAGVRRFPVHIVLNELAHFLAHAAEDEFSVEAFLARRMTKRLGAPVQVRDLRRWLVSYPTFVVFDGLDEVPASTNRGDVKQVLSDFLLDSQTDNADMLVVATSRPQGYSAEFNRDRFRHFFLTSLSEGDALRYGRKLVHVKHGEGSERALAIESRLLRAISEESVSHLMRSPLQVTIMALLVDKVGQPPKERYTLFSEYYNVIYSRELERDIPAAAILRDYRSDIDSIHWRLGLTLQVRSEVEGGTDSRLNRNEFSDLVRGRLQEEEHEGSSLEELVTQITEAAAERLVFIVGHETDAIGFEIRSLQEFMAAEALHEGNESDVQQRLRAIAPVVHWRNVFLFAAGRCFTKSQSLRDTIVAICNEMNSALSYGEVSDYLRRGSDLAVEILVDGSCRFQPKYIRSLLGVAANVIASPGANSHSELAAAASELRQGSVLLDEIERRELFPKGGTLRIALLLAEGGDERAQGQIDALLGDPRMTSMVLRAALSAEAFTFLKPRLERLVACTQPGRILSFRGTSARRDALLDGLPEWVESGMRQMTASSGVTTRAQRILFRLADSSRTPISLAYWSVNKKYNLYAGWQDIPESYAVWRPINAAAGFVRDPSVSTLLHVLEVSVGAQQSVIDQIVKFAPWPLAALLAENSSRFDAIAQDLRNGEYGDLRIWLAAENRWRRDGISTADVEHCLQRTGDRPFGRDIESVGFPLVLRQAFGLGSLDREGQDAALKELLPVVPRVAPSRPRGILRTMVLQMIENVANRARISQLDSRSWIAMLPDSPTEGDVARGLDTLDLQTMQLLAMALPETSRDAVYSRWRSRGGYLRTSRHRPDAILELARDVVEGFARSGGSIGHIALLVAIGRQMDIRGMIEKARIEPRGLAGNDGDSGSIALFEVLSKGPEAALDEGRTAIMQAKSPYEFAMVVDDILARQGISGDKRERVMYELARHADELSGGHPDIAILLRDIVRIRRSGLEDAATCVELGIPEIVSQLSYEVPDRTATVLD</sequence>
<dbReference type="InterPro" id="IPR027417">
    <property type="entry name" value="P-loop_NTPase"/>
</dbReference>
<dbReference type="SUPFAM" id="SSF52540">
    <property type="entry name" value="P-loop containing nucleoside triphosphate hydrolases"/>
    <property type="match status" value="1"/>
</dbReference>
<organism evidence="1 2">
    <name type="scientific">Kribbella pittospori</name>
    <dbReference type="NCBI Taxonomy" id="722689"/>
    <lineage>
        <taxon>Bacteria</taxon>
        <taxon>Bacillati</taxon>
        <taxon>Actinomycetota</taxon>
        <taxon>Actinomycetes</taxon>
        <taxon>Propionibacteriales</taxon>
        <taxon>Kribbellaceae</taxon>
        <taxon>Kribbella</taxon>
    </lineage>
</organism>
<proteinExistence type="predicted"/>
<comment type="caution">
    <text evidence="1">The sequence shown here is derived from an EMBL/GenBank/DDBJ whole genome shotgun (WGS) entry which is preliminary data.</text>
</comment>
<evidence type="ECO:0008006" key="3">
    <source>
        <dbReference type="Google" id="ProtNLM"/>
    </source>
</evidence>
<reference evidence="1 2" key="1">
    <citation type="submission" date="2019-02" db="EMBL/GenBank/DDBJ databases">
        <title>Kribbella capetownensis sp. nov. and Kribbella speibonae sp. nov., isolated from soil.</title>
        <authorList>
            <person name="Curtis S.M."/>
            <person name="Norton I."/>
            <person name="Everest G.J."/>
            <person name="Meyers P.R."/>
        </authorList>
    </citation>
    <scope>NUCLEOTIDE SEQUENCE [LARGE SCALE GENOMIC DNA]</scope>
    <source>
        <strain evidence="1 2">NRRL B-24813</strain>
    </source>
</reference>
<dbReference type="Proteomes" id="UP000291144">
    <property type="component" value="Unassembled WGS sequence"/>
</dbReference>
<name>A0A4R0L9U5_9ACTN</name>
<dbReference type="Gene3D" id="3.40.50.300">
    <property type="entry name" value="P-loop containing nucleotide triphosphate hydrolases"/>
    <property type="match status" value="1"/>
</dbReference>